<dbReference type="EMBL" id="LAZR01010587">
    <property type="protein sequence ID" value="KKM66167.1"/>
    <property type="molecule type" value="Genomic_DNA"/>
</dbReference>
<proteinExistence type="predicted"/>
<reference evidence="1" key="1">
    <citation type="journal article" date="2015" name="Nature">
        <title>Complex archaea that bridge the gap between prokaryotes and eukaryotes.</title>
        <authorList>
            <person name="Spang A."/>
            <person name="Saw J.H."/>
            <person name="Jorgensen S.L."/>
            <person name="Zaremba-Niedzwiedzka K."/>
            <person name="Martijn J."/>
            <person name="Lind A.E."/>
            <person name="van Eijk R."/>
            <person name="Schleper C."/>
            <person name="Guy L."/>
            <person name="Ettema T.J."/>
        </authorList>
    </citation>
    <scope>NUCLEOTIDE SEQUENCE</scope>
</reference>
<protein>
    <recommendedName>
        <fullName evidence="2">Bacteriophage Mu GpT domain-containing protein</fullName>
    </recommendedName>
</protein>
<evidence type="ECO:0008006" key="2">
    <source>
        <dbReference type="Google" id="ProtNLM"/>
    </source>
</evidence>
<organism evidence="1">
    <name type="scientific">marine sediment metagenome</name>
    <dbReference type="NCBI Taxonomy" id="412755"/>
    <lineage>
        <taxon>unclassified sequences</taxon>
        <taxon>metagenomes</taxon>
        <taxon>ecological metagenomes</taxon>
    </lineage>
</organism>
<gene>
    <name evidence="1" type="ORF">LCGC14_1483910</name>
</gene>
<name>A0A0F9MAI4_9ZZZZ</name>
<comment type="caution">
    <text evidence="1">The sequence shown here is derived from an EMBL/GenBank/DDBJ whole genome shotgun (WGS) entry which is preliminary data.</text>
</comment>
<evidence type="ECO:0000313" key="1">
    <source>
        <dbReference type="EMBL" id="KKM66167.1"/>
    </source>
</evidence>
<accession>A0A0F9MAI4</accession>
<dbReference type="AlphaFoldDB" id="A0A0F9MAI4"/>
<sequence length="330" mass="36410">MGSYTILQPRQVEWIERSLQFESFYRTWAYKYMAANGLIDPVGEGLSQVETTKFKKMKPGRISFGLQNLPDAVARVDTVDSKIAVIGTKVLVNKQHVDAWVNNTANIAGGTTLPTIMISEQIQTLFNQVDAFLFWGDAYRTDLNVGRDQEPWASAGEFKGFLNAFTTKASGAGSDNNQTAAGDYVATVDSFIVSLKNAGWDSDQYTIFSDLATWQAAGKGNNFSSTTLTTERDRVLQRTDVTAWFGSPNAFDGSNSRMCITSPGRSMGANPRVPRTRPYRLLEGYKFRVFPLFGGGLDANMNFQIAIIWSGVLEKTHDDAVIRSGNQTLA</sequence>